<protein>
    <submittedName>
        <fullName evidence="1">Uncharacterized protein</fullName>
    </submittedName>
</protein>
<dbReference type="EMBL" id="KN837323">
    <property type="protein sequence ID" value="KIJ27792.1"/>
    <property type="molecule type" value="Genomic_DNA"/>
</dbReference>
<evidence type="ECO:0000313" key="2">
    <source>
        <dbReference type="Proteomes" id="UP000054279"/>
    </source>
</evidence>
<evidence type="ECO:0000313" key="1">
    <source>
        <dbReference type="EMBL" id="KIJ27792.1"/>
    </source>
</evidence>
<proteinExistence type="predicted"/>
<reference evidence="1 2" key="1">
    <citation type="submission" date="2014-06" db="EMBL/GenBank/DDBJ databases">
        <title>Evolutionary Origins and Diversification of the Mycorrhizal Mutualists.</title>
        <authorList>
            <consortium name="DOE Joint Genome Institute"/>
            <consortium name="Mycorrhizal Genomics Consortium"/>
            <person name="Kohler A."/>
            <person name="Kuo A."/>
            <person name="Nagy L.G."/>
            <person name="Floudas D."/>
            <person name="Copeland A."/>
            <person name="Barry K.W."/>
            <person name="Cichocki N."/>
            <person name="Veneault-Fourrey C."/>
            <person name="LaButti K."/>
            <person name="Lindquist E.A."/>
            <person name="Lipzen A."/>
            <person name="Lundell T."/>
            <person name="Morin E."/>
            <person name="Murat C."/>
            <person name="Riley R."/>
            <person name="Ohm R."/>
            <person name="Sun H."/>
            <person name="Tunlid A."/>
            <person name="Henrissat B."/>
            <person name="Grigoriev I.V."/>
            <person name="Hibbett D.S."/>
            <person name="Martin F."/>
        </authorList>
    </citation>
    <scope>NUCLEOTIDE SEQUENCE [LARGE SCALE GENOMIC DNA]</scope>
    <source>
        <strain evidence="1 2">SS14</strain>
    </source>
</reference>
<dbReference type="Proteomes" id="UP000054279">
    <property type="component" value="Unassembled WGS sequence"/>
</dbReference>
<dbReference type="AlphaFoldDB" id="A0A0C9UFK9"/>
<gene>
    <name evidence="1" type="ORF">M422DRAFT_270973</name>
</gene>
<name>A0A0C9UFK9_SPHS4</name>
<keyword evidence="2" id="KW-1185">Reference proteome</keyword>
<organism evidence="1 2">
    <name type="scientific">Sphaerobolus stellatus (strain SS14)</name>
    <dbReference type="NCBI Taxonomy" id="990650"/>
    <lineage>
        <taxon>Eukaryota</taxon>
        <taxon>Fungi</taxon>
        <taxon>Dikarya</taxon>
        <taxon>Basidiomycota</taxon>
        <taxon>Agaricomycotina</taxon>
        <taxon>Agaricomycetes</taxon>
        <taxon>Phallomycetidae</taxon>
        <taxon>Geastrales</taxon>
        <taxon>Sphaerobolaceae</taxon>
        <taxon>Sphaerobolus</taxon>
    </lineage>
</organism>
<sequence length="147" mass="16303">MINVDSIISLWTLEDAVSAKLLPPLLARFDAGLENVISVILVCRFMLELRKWSENPNPSTIPSFNIATDPTPAPTGLQGWLQHINQTIIDEFGNHGIDYGLDLKETGMRQEEQGAVCSGINTEIHITAEEFPWAINLIESACQDLQD</sequence>
<dbReference type="HOGENOM" id="CLU_065006_1_1_1"/>
<accession>A0A0C9UFK9</accession>